<reference evidence="4" key="1">
    <citation type="submission" date="2025-08" db="UniProtKB">
        <authorList>
            <consortium name="RefSeq"/>
        </authorList>
    </citation>
    <scope>IDENTIFICATION</scope>
    <source>
        <tissue evidence="4">Sperm</tissue>
    </source>
</reference>
<dbReference type="InterPro" id="IPR007110">
    <property type="entry name" value="Ig-like_dom"/>
</dbReference>
<dbReference type="RefSeq" id="XP_032823784.1">
    <property type="nucleotide sequence ID" value="XM_032967893.1"/>
</dbReference>
<evidence type="ECO:0000259" key="2">
    <source>
        <dbReference type="PROSITE" id="PS50835"/>
    </source>
</evidence>
<evidence type="ECO:0000313" key="4">
    <source>
        <dbReference type="RefSeq" id="XP_032823784.1"/>
    </source>
</evidence>
<dbReference type="KEGG" id="pmrn:116950244"/>
<dbReference type="PROSITE" id="PS50835">
    <property type="entry name" value="IG_LIKE"/>
    <property type="match status" value="1"/>
</dbReference>
<keyword evidence="3" id="KW-1185">Reference proteome</keyword>
<evidence type="ECO:0000256" key="1">
    <source>
        <dbReference type="SAM" id="Phobius"/>
    </source>
</evidence>
<evidence type="ECO:0000313" key="3">
    <source>
        <dbReference type="Proteomes" id="UP001318040"/>
    </source>
</evidence>
<dbReference type="Proteomes" id="UP001318040">
    <property type="component" value="Chromosome 38"/>
</dbReference>
<dbReference type="InterPro" id="IPR013783">
    <property type="entry name" value="Ig-like_fold"/>
</dbReference>
<proteinExistence type="predicted"/>
<organism evidence="3 4">
    <name type="scientific">Petromyzon marinus</name>
    <name type="common">Sea lamprey</name>
    <dbReference type="NCBI Taxonomy" id="7757"/>
    <lineage>
        <taxon>Eukaryota</taxon>
        <taxon>Metazoa</taxon>
        <taxon>Chordata</taxon>
        <taxon>Craniata</taxon>
        <taxon>Vertebrata</taxon>
        <taxon>Cyclostomata</taxon>
        <taxon>Hyperoartia</taxon>
        <taxon>Petromyzontiformes</taxon>
        <taxon>Petromyzontidae</taxon>
        <taxon>Petromyzon</taxon>
    </lineage>
</organism>
<keyword evidence="1" id="KW-0812">Transmembrane</keyword>
<dbReference type="AlphaFoldDB" id="A0AAJ7TUG7"/>
<gene>
    <name evidence="4" type="primary">LOC116950244</name>
</gene>
<keyword evidence="1" id="KW-0472">Membrane</keyword>
<feature type="transmembrane region" description="Helical" evidence="1">
    <location>
        <begin position="268"/>
        <end position="289"/>
    </location>
</feature>
<dbReference type="Gene3D" id="2.60.40.10">
    <property type="entry name" value="Immunoglobulins"/>
    <property type="match status" value="1"/>
</dbReference>
<dbReference type="PROSITE" id="PS50231">
    <property type="entry name" value="RICIN_B_LECTIN"/>
    <property type="match status" value="1"/>
</dbReference>
<sequence>MPLIPYTHPQPPCCTRPASLLVNTARPNRGFGIQSTLPSACADRVVKATLPPHPCKSEMTTHGFLCSLVFATSVLLSVATPVWMGYYECGGAGSHSLHPSECASSPVHANATQYWSVLAKSENTLAASVNGPVGNECFPPECVNVASCFITLSGCYTVELKAEDKAWQFVPVTVDILPNNLALVGSTVDLVCLPSLNSTDHLQDHEPAHWERNGTFIQDQHHEGHVKLLVSPADSGEYICVLPGFRSQPVTLKVRTAKKILREETLKAVTGVLIFFSVLIVGGSIILCLRCRKPKPPAPLSNLADLETLAKENEQ</sequence>
<name>A0AAJ7TUG7_PETMA</name>
<keyword evidence="1" id="KW-1133">Transmembrane helix</keyword>
<feature type="domain" description="Ig-like" evidence="2">
    <location>
        <begin position="171"/>
        <end position="251"/>
    </location>
</feature>
<protein>
    <submittedName>
        <fullName evidence="4">Uncharacterized protein LOC116950244</fullName>
    </submittedName>
</protein>
<accession>A0AAJ7TUG7</accession>
<dbReference type="InterPro" id="IPR036179">
    <property type="entry name" value="Ig-like_dom_sf"/>
</dbReference>
<dbReference type="SUPFAM" id="SSF48726">
    <property type="entry name" value="Immunoglobulin"/>
    <property type="match status" value="1"/>
</dbReference>